<feature type="domain" description="Piwi" evidence="3">
    <location>
        <begin position="439"/>
        <end position="723"/>
    </location>
</feature>
<name>A0ABR9UV39_9CHRO</name>
<dbReference type="SUPFAM" id="SSF53098">
    <property type="entry name" value="Ribonuclease H-like"/>
    <property type="match status" value="1"/>
</dbReference>
<organism evidence="4 5">
    <name type="scientific">Gloeocapsopsis crepidinum LEGE 06123</name>
    <dbReference type="NCBI Taxonomy" id="588587"/>
    <lineage>
        <taxon>Bacteria</taxon>
        <taxon>Bacillati</taxon>
        <taxon>Cyanobacteriota</taxon>
        <taxon>Cyanophyceae</taxon>
        <taxon>Oscillatoriophycideae</taxon>
        <taxon>Chroococcales</taxon>
        <taxon>Chroococcaceae</taxon>
        <taxon>Gloeocapsopsis</taxon>
    </lineage>
</organism>
<dbReference type="InterPro" id="IPR003165">
    <property type="entry name" value="Piwi"/>
</dbReference>
<gene>
    <name evidence="4" type="ORF">IQ230_17725</name>
</gene>
<sequence length="736" mass="82953">MTATVSQTETFLSEILPLSISNHNLMCFRLTPEIDRELGNRFAFRFSLKLPKVVTVWQEVFWLVGIKQLPSQNKLQEVLAEIQDELHNDIGDRDYSIEWIRQPSPTPLILAQLAVQILRINRPFASTSVLSQNLVEVVREVDFWAETVEWLLATLPAMTLTICSSIVPKCDLADFFNNHPYRHEPEQTLVVLKVQEIEHGNTCNIISITGTVGEQREELLALAQGSVSKRKLEEASADQPVVAVQFGKNKQRFRYPLAALRPCVTAETAEQFQVDYGELLKKTKVSNQERQNLLKSYKQIAQGTLIAYGFQLERSINSREYPNLFWQPATPIEQTPLLFGNGFTGVRGKILQGLSKGGVYRRHDDFSDESRSIRIAALKLCDFKLNPFLEETKQRLKQYKFASDIVNKKALELQNLAGASLRVEVEQAVNELIIVPCDVVLVFLPESDRTADRDESGSLYYQIYSQLLRRGIASQVIYADTLESVDSRNILNSVIPGILGKLGNLPFVLAQPLEIADYIIGLDVSRVSKAKLPGTLNACASIRLYGRQGEFIRYQLEDALIEGEEIPRRILESLLPVAELRNKTVLIYRDGLFRGQEVHNLVEWAKAISANFILVECLKSGNPRLYNFNKTNKTISAPIPGLALRLSSHEAIIVTTKVHSSVGLARPLRLRVHPQGCQVAIERIVETTLKLTLLHYGALKEPRLPMVLHGSDRIAYLRLNGINFSGVLTGDRQPWL</sequence>
<dbReference type="SMART" id="SM00950">
    <property type="entry name" value="Piwi"/>
    <property type="match status" value="1"/>
</dbReference>
<dbReference type="InterPro" id="IPR012337">
    <property type="entry name" value="RNaseH-like_sf"/>
</dbReference>
<dbReference type="RefSeq" id="WP_193933601.1">
    <property type="nucleotide sequence ID" value="NZ_CAWPMZ010000083.1"/>
</dbReference>
<evidence type="ECO:0000259" key="3">
    <source>
        <dbReference type="PROSITE" id="PS50822"/>
    </source>
</evidence>
<proteinExistence type="inferred from homology"/>
<evidence type="ECO:0000256" key="1">
    <source>
        <dbReference type="ARBA" id="ARBA00035012"/>
    </source>
</evidence>
<reference evidence="4 5" key="1">
    <citation type="submission" date="2020-10" db="EMBL/GenBank/DDBJ databases">
        <authorList>
            <person name="Castelo-Branco R."/>
            <person name="Eusebio N."/>
            <person name="Adriana R."/>
            <person name="Vieira A."/>
            <person name="Brugerolle De Fraissinette N."/>
            <person name="Rezende De Castro R."/>
            <person name="Schneider M.P."/>
            <person name="Vasconcelos V."/>
            <person name="Leao P.N."/>
        </authorList>
    </citation>
    <scope>NUCLEOTIDE SEQUENCE [LARGE SCALE GENOMIC DNA]</scope>
    <source>
        <strain evidence="4 5">LEGE 06123</strain>
    </source>
</reference>
<dbReference type="Proteomes" id="UP000651156">
    <property type="component" value="Unassembled WGS sequence"/>
</dbReference>
<dbReference type="EMBL" id="JADEWN010000048">
    <property type="protein sequence ID" value="MBE9192157.1"/>
    <property type="molecule type" value="Genomic_DNA"/>
</dbReference>
<dbReference type="Gene3D" id="3.40.50.2300">
    <property type="match status" value="1"/>
</dbReference>
<accession>A0ABR9UV39</accession>
<keyword evidence="5" id="KW-1185">Reference proteome</keyword>
<evidence type="ECO:0000313" key="4">
    <source>
        <dbReference type="EMBL" id="MBE9192157.1"/>
    </source>
</evidence>
<dbReference type="Gene3D" id="3.30.420.10">
    <property type="entry name" value="Ribonuclease H-like superfamily/Ribonuclease H"/>
    <property type="match status" value="1"/>
</dbReference>
<dbReference type="PROSITE" id="PS50822">
    <property type="entry name" value="PIWI"/>
    <property type="match status" value="1"/>
</dbReference>
<comment type="similarity">
    <text evidence="1">Belongs to the argonaute family. Long pAgo subfamily.</text>
</comment>
<evidence type="ECO:0000313" key="5">
    <source>
        <dbReference type="Proteomes" id="UP000651156"/>
    </source>
</evidence>
<protein>
    <recommendedName>
        <fullName evidence="2">Protein argonaute</fullName>
    </recommendedName>
</protein>
<evidence type="ECO:0000256" key="2">
    <source>
        <dbReference type="ARBA" id="ARBA00035032"/>
    </source>
</evidence>
<dbReference type="Pfam" id="PF02171">
    <property type="entry name" value="Piwi"/>
    <property type="match status" value="1"/>
</dbReference>
<dbReference type="InterPro" id="IPR036397">
    <property type="entry name" value="RNaseH_sf"/>
</dbReference>
<comment type="caution">
    <text evidence="4">The sequence shown here is derived from an EMBL/GenBank/DDBJ whole genome shotgun (WGS) entry which is preliminary data.</text>
</comment>